<organism evidence="2 3">
    <name type="scientific">Microvirga tunisiensis</name>
    <dbReference type="NCBI Taxonomy" id="2108360"/>
    <lineage>
        <taxon>Bacteria</taxon>
        <taxon>Pseudomonadati</taxon>
        <taxon>Pseudomonadota</taxon>
        <taxon>Alphaproteobacteria</taxon>
        <taxon>Hyphomicrobiales</taxon>
        <taxon>Methylobacteriaceae</taxon>
        <taxon>Microvirga</taxon>
    </lineage>
</organism>
<evidence type="ECO:0000256" key="1">
    <source>
        <dbReference type="SAM" id="MobiDB-lite"/>
    </source>
</evidence>
<evidence type="ECO:0008006" key="4">
    <source>
        <dbReference type="Google" id="ProtNLM"/>
    </source>
</evidence>
<keyword evidence="3" id="KW-1185">Reference proteome</keyword>
<gene>
    <name evidence="2" type="ORF">FS320_44890</name>
</gene>
<feature type="region of interest" description="Disordered" evidence="1">
    <location>
        <begin position="1"/>
        <end position="26"/>
    </location>
</feature>
<dbReference type="Proteomes" id="UP000403266">
    <property type="component" value="Unassembled WGS sequence"/>
</dbReference>
<dbReference type="EMBL" id="VOSK01000984">
    <property type="protein sequence ID" value="MPR31750.1"/>
    <property type="molecule type" value="Genomic_DNA"/>
</dbReference>
<dbReference type="AlphaFoldDB" id="A0A5N7MYZ6"/>
<dbReference type="RefSeq" id="WP_152718826.1">
    <property type="nucleotide sequence ID" value="NZ_VOSJ01000750.1"/>
</dbReference>
<proteinExistence type="predicted"/>
<evidence type="ECO:0000313" key="3">
    <source>
        <dbReference type="Proteomes" id="UP000403266"/>
    </source>
</evidence>
<protein>
    <recommendedName>
        <fullName evidence="4">IS5/IS1182 family transposase</fullName>
    </recommendedName>
</protein>
<feature type="compositionally biased region" description="Basic residues" evidence="1">
    <location>
        <begin position="7"/>
        <end position="19"/>
    </location>
</feature>
<sequence>MSFKSSAARRHHIPKHRHQVASWAEYDASQRRRGSLPVWFSDEAMTPWQADQPCRTLSSGQG</sequence>
<name>A0A5N7MYZ6_9HYPH</name>
<reference evidence="2 3" key="1">
    <citation type="journal article" date="2019" name="Syst. Appl. Microbiol.">
        <title>Microvirga tunisiensis sp. nov., a root nodule symbiotic bacterium isolated from Lupinus micranthus and L. luteus grown in Northern Tunisia.</title>
        <authorList>
            <person name="Msaddak A."/>
            <person name="Rejili M."/>
            <person name="Duran D."/>
            <person name="Mars M."/>
            <person name="Palacios J.M."/>
            <person name="Ruiz-Argueso T."/>
            <person name="Rey L."/>
            <person name="Imperial J."/>
        </authorList>
    </citation>
    <scope>NUCLEOTIDE SEQUENCE [LARGE SCALE GENOMIC DNA]</scope>
    <source>
        <strain evidence="2 3">Lmie10</strain>
    </source>
</reference>
<comment type="caution">
    <text evidence="2">The sequence shown here is derived from an EMBL/GenBank/DDBJ whole genome shotgun (WGS) entry which is preliminary data.</text>
</comment>
<accession>A0A5N7MYZ6</accession>
<dbReference type="OrthoDB" id="8451553at2"/>
<evidence type="ECO:0000313" key="2">
    <source>
        <dbReference type="EMBL" id="MPR31750.1"/>
    </source>
</evidence>